<feature type="transmembrane region" description="Helical" evidence="5">
    <location>
        <begin position="368"/>
        <end position="390"/>
    </location>
</feature>
<feature type="transmembrane region" description="Helical" evidence="5">
    <location>
        <begin position="196"/>
        <end position="214"/>
    </location>
</feature>
<dbReference type="GO" id="GO:0016020">
    <property type="term" value="C:membrane"/>
    <property type="evidence" value="ECO:0007669"/>
    <property type="project" value="UniProtKB-SubCell"/>
</dbReference>
<feature type="transmembrane region" description="Helical" evidence="5">
    <location>
        <begin position="333"/>
        <end position="356"/>
    </location>
</feature>
<gene>
    <name evidence="8" type="primary">LOC108669098</name>
</gene>
<dbReference type="Proteomes" id="UP000694843">
    <property type="component" value="Unplaced"/>
</dbReference>
<feature type="domain" description="Major facilitator superfamily (MFS) profile" evidence="6">
    <location>
        <begin position="98"/>
        <end position="588"/>
    </location>
</feature>
<proteinExistence type="predicted"/>
<feature type="transmembrane region" description="Helical" evidence="5">
    <location>
        <begin position="533"/>
        <end position="553"/>
    </location>
</feature>
<evidence type="ECO:0000256" key="5">
    <source>
        <dbReference type="SAM" id="Phobius"/>
    </source>
</evidence>
<feature type="transmembrane region" description="Helical" evidence="5">
    <location>
        <begin position="91"/>
        <end position="114"/>
    </location>
</feature>
<evidence type="ECO:0000256" key="1">
    <source>
        <dbReference type="ARBA" id="ARBA00004141"/>
    </source>
</evidence>
<dbReference type="SUPFAM" id="SSF103473">
    <property type="entry name" value="MFS general substrate transporter"/>
    <property type="match status" value="1"/>
</dbReference>
<evidence type="ECO:0000259" key="6">
    <source>
        <dbReference type="PROSITE" id="PS50850"/>
    </source>
</evidence>
<evidence type="ECO:0000313" key="8">
    <source>
        <dbReference type="RefSeq" id="XP_018011874.1"/>
    </source>
</evidence>
<dbReference type="RefSeq" id="XP_018011874.1">
    <property type="nucleotide sequence ID" value="XM_018156385.2"/>
</dbReference>
<name>A0A8B7NE39_HYAAZ</name>
<dbReference type="OrthoDB" id="6335699at2759"/>
<feature type="transmembrane region" description="Helical" evidence="5">
    <location>
        <begin position="168"/>
        <end position="190"/>
    </location>
</feature>
<dbReference type="GO" id="GO:0022857">
    <property type="term" value="F:transmembrane transporter activity"/>
    <property type="evidence" value="ECO:0007669"/>
    <property type="project" value="InterPro"/>
</dbReference>
<evidence type="ECO:0000256" key="3">
    <source>
        <dbReference type="ARBA" id="ARBA00022989"/>
    </source>
</evidence>
<dbReference type="PANTHER" id="PTHR48021">
    <property type="match status" value="1"/>
</dbReference>
<keyword evidence="7" id="KW-1185">Reference proteome</keyword>
<dbReference type="GeneID" id="108669098"/>
<dbReference type="PANTHER" id="PTHR48021:SF1">
    <property type="entry name" value="GH07001P-RELATED"/>
    <property type="match status" value="1"/>
</dbReference>
<feature type="transmembrane region" description="Helical" evidence="5">
    <location>
        <begin position="397"/>
        <end position="418"/>
    </location>
</feature>
<reference evidence="8" key="1">
    <citation type="submission" date="2025-08" db="UniProtKB">
        <authorList>
            <consortium name="RefSeq"/>
        </authorList>
    </citation>
    <scope>IDENTIFICATION</scope>
    <source>
        <tissue evidence="8">Whole organism</tissue>
    </source>
</reference>
<dbReference type="PROSITE" id="PS50850">
    <property type="entry name" value="MFS"/>
    <property type="match status" value="1"/>
</dbReference>
<keyword evidence="3 5" id="KW-1133">Transmembrane helix</keyword>
<evidence type="ECO:0000256" key="4">
    <source>
        <dbReference type="ARBA" id="ARBA00023136"/>
    </source>
</evidence>
<feature type="transmembrane region" description="Helical" evidence="5">
    <location>
        <begin position="565"/>
        <end position="584"/>
    </location>
</feature>
<dbReference type="InterPro" id="IPR050549">
    <property type="entry name" value="MFS_Trehalose_Transporter"/>
</dbReference>
<keyword evidence="4 5" id="KW-0472">Membrane</keyword>
<dbReference type="AlphaFoldDB" id="A0A8B7NE39"/>
<dbReference type="InterPro" id="IPR036259">
    <property type="entry name" value="MFS_trans_sf"/>
</dbReference>
<comment type="subcellular location">
    <subcellularLocation>
        <location evidence="1">Membrane</location>
        <topology evidence="1">Multi-pass membrane protein</topology>
    </subcellularLocation>
</comment>
<evidence type="ECO:0000256" key="2">
    <source>
        <dbReference type="ARBA" id="ARBA00022692"/>
    </source>
</evidence>
<feature type="transmembrane region" description="Helical" evidence="5">
    <location>
        <begin position="139"/>
        <end position="156"/>
    </location>
</feature>
<feature type="transmembrane region" description="Helical" evidence="5">
    <location>
        <begin position="226"/>
        <end position="246"/>
    </location>
</feature>
<dbReference type="Gene3D" id="1.20.1250.20">
    <property type="entry name" value="MFS general substrate transporter like domains"/>
    <property type="match status" value="1"/>
</dbReference>
<accession>A0A8B7NE39</accession>
<dbReference type="KEGG" id="hazt:108669098"/>
<evidence type="ECO:0000313" key="7">
    <source>
        <dbReference type="Proteomes" id="UP000694843"/>
    </source>
</evidence>
<keyword evidence="2 5" id="KW-0812">Transmembrane</keyword>
<dbReference type="Pfam" id="PF00083">
    <property type="entry name" value="Sugar_tr"/>
    <property type="match status" value="2"/>
</dbReference>
<protein>
    <submittedName>
        <fullName evidence="8">Metabolite transport protein YwtG</fullName>
    </submittedName>
</protein>
<dbReference type="InterPro" id="IPR020846">
    <property type="entry name" value="MFS_dom"/>
</dbReference>
<dbReference type="InterPro" id="IPR005828">
    <property type="entry name" value="MFS_sugar_transport-like"/>
</dbReference>
<feature type="transmembrane region" description="Helical" evidence="5">
    <location>
        <begin position="252"/>
        <end position="271"/>
    </location>
</feature>
<sequence length="593" mass="64855">MPFSRSFVLDHSQDEPSKKIQNQILASDREHHNYAYVRDNKSINSSSSSGSEACETNVCKVDNTSYSGERYSEARRNEYPSYRIEGRPYQVVVVFMMSFAFLCIGGVLVFPSVILSDVRVYNTTIYGSQMSFTKVQQDLMGSLSSVGAVLGVWGGVLSQRFVSKIKVFIGIAVIACVSWVAIALSPYAWLCLLFRVLNGVVYGAVTATGIAYIVEVTDDVLRGPLTLVCAASISIGQVLSVVPAYWLRFYEVAFVDCIFPALFLICCIFFLPHSPTALVLSGKLGDAKRILTRLRIKGTDVDAQIKDFQEINKLHRQTNAVKSLANREVLKRLGIVFVLFIIQVFSGYTIFVAQTARILEDSGSTMEATLATFLVQLSQLLGISISVVLVKWLGRRGCLLLSHLIMAVSVAVLAIFVLQTRASGGDRMSNNVTVVDDEQNVPTWQIPQQADEETGDNVYFRSAAWMSVEWLHDYLQTTAENSTLAGTSTAAVGEYGWVPLVCLVCAQMGAAVGIQSIPFILSSEYFPTAIRPIASAICVSVAMILGVLNLQLYSPLQDALSQAGLLFLHSAVSVLAIPFTFFMVQETVGKSVG</sequence>
<organism evidence="7 8">
    <name type="scientific">Hyalella azteca</name>
    <name type="common">Amphipod</name>
    <dbReference type="NCBI Taxonomy" id="294128"/>
    <lineage>
        <taxon>Eukaryota</taxon>
        <taxon>Metazoa</taxon>
        <taxon>Ecdysozoa</taxon>
        <taxon>Arthropoda</taxon>
        <taxon>Crustacea</taxon>
        <taxon>Multicrustacea</taxon>
        <taxon>Malacostraca</taxon>
        <taxon>Eumalacostraca</taxon>
        <taxon>Peracarida</taxon>
        <taxon>Amphipoda</taxon>
        <taxon>Senticaudata</taxon>
        <taxon>Talitrida</taxon>
        <taxon>Talitroidea</taxon>
        <taxon>Hyalellidae</taxon>
        <taxon>Hyalella</taxon>
    </lineage>
</organism>